<dbReference type="EMBL" id="QSCO01000037">
    <property type="protein sequence ID" value="RGY03467.1"/>
    <property type="molecule type" value="Genomic_DNA"/>
</dbReference>
<dbReference type="AlphaFoldDB" id="A0A413I773"/>
<dbReference type="InterPro" id="IPR036514">
    <property type="entry name" value="SGNH_hydro_sf"/>
</dbReference>
<dbReference type="Gene3D" id="3.40.50.1110">
    <property type="entry name" value="SGNH hydrolase"/>
    <property type="match status" value="1"/>
</dbReference>
<dbReference type="RefSeq" id="WP_118104882.1">
    <property type="nucleotide sequence ID" value="NZ_JADMSC010000075.1"/>
</dbReference>
<organism evidence="1 2">
    <name type="scientific">Odoribacter splanchnicus</name>
    <dbReference type="NCBI Taxonomy" id="28118"/>
    <lineage>
        <taxon>Bacteria</taxon>
        <taxon>Pseudomonadati</taxon>
        <taxon>Bacteroidota</taxon>
        <taxon>Bacteroidia</taxon>
        <taxon>Bacteroidales</taxon>
        <taxon>Odoribacteraceae</taxon>
        <taxon>Odoribacter</taxon>
    </lineage>
</organism>
<keyword evidence="1" id="KW-0378">Hydrolase</keyword>
<evidence type="ECO:0000313" key="1">
    <source>
        <dbReference type="EMBL" id="RGY03467.1"/>
    </source>
</evidence>
<protein>
    <submittedName>
        <fullName evidence="1">SGNH/GDSL hydrolase family protein</fullName>
    </submittedName>
</protein>
<name>A0A413I773_9BACT</name>
<gene>
    <name evidence="1" type="ORF">DXA53_18560</name>
</gene>
<dbReference type="Proteomes" id="UP000284434">
    <property type="component" value="Unassembled WGS sequence"/>
</dbReference>
<sequence>MLKCLCIGSSLDLPREGVLYSDTWIAKCREKFPGIDFINRSQWAQTSRILNDPQALEFVRPDVIILHLGIVDCAPRRIFENYILRANALLLKMIFKYSIWKIFKGKYPSWAVVPEKKFEMNFENYLKRCKKSGIRKVVLISIGNPGPSMIRRNPRIAENVDHYNSVLYRLSEKYDFVENVMPLKNPEMTDYLPDGYHISPCGHDKILNSLQLIIDKVKH</sequence>
<proteinExistence type="predicted"/>
<dbReference type="CDD" id="cd00229">
    <property type="entry name" value="SGNH_hydrolase"/>
    <property type="match status" value="1"/>
</dbReference>
<evidence type="ECO:0000313" key="2">
    <source>
        <dbReference type="Proteomes" id="UP000284434"/>
    </source>
</evidence>
<reference evidence="1 2" key="1">
    <citation type="submission" date="2018-08" db="EMBL/GenBank/DDBJ databases">
        <title>A genome reference for cultivated species of the human gut microbiota.</title>
        <authorList>
            <person name="Zou Y."/>
            <person name="Xue W."/>
            <person name="Luo G."/>
        </authorList>
    </citation>
    <scope>NUCLEOTIDE SEQUENCE [LARGE SCALE GENOMIC DNA]</scope>
    <source>
        <strain evidence="1 2">OF03-11</strain>
    </source>
</reference>
<accession>A0A413I773</accession>
<dbReference type="SUPFAM" id="SSF52266">
    <property type="entry name" value="SGNH hydrolase"/>
    <property type="match status" value="1"/>
</dbReference>
<dbReference type="GO" id="GO:0016788">
    <property type="term" value="F:hydrolase activity, acting on ester bonds"/>
    <property type="evidence" value="ECO:0007669"/>
    <property type="project" value="UniProtKB-ARBA"/>
</dbReference>
<comment type="caution">
    <text evidence="1">The sequence shown here is derived from an EMBL/GenBank/DDBJ whole genome shotgun (WGS) entry which is preliminary data.</text>
</comment>